<dbReference type="EMBL" id="VTPC01013523">
    <property type="protein sequence ID" value="KAF2892091.1"/>
    <property type="molecule type" value="Genomic_DNA"/>
</dbReference>
<protein>
    <submittedName>
        <fullName evidence="1">Uncharacterized protein</fullName>
    </submittedName>
</protein>
<gene>
    <name evidence="1" type="ORF">ILUMI_14082</name>
</gene>
<proteinExistence type="predicted"/>
<accession>A0A8K0CVI4</accession>
<dbReference type="Proteomes" id="UP000801492">
    <property type="component" value="Unassembled WGS sequence"/>
</dbReference>
<name>A0A8K0CVI4_IGNLU</name>
<reference evidence="1" key="1">
    <citation type="submission" date="2019-08" db="EMBL/GenBank/DDBJ databases">
        <title>The genome of the North American firefly Photinus pyralis.</title>
        <authorList>
            <consortium name="Photinus pyralis genome working group"/>
            <person name="Fallon T.R."/>
            <person name="Sander Lower S.E."/>
            <person name="Weng J.-K."/>
        </authorList>
    </citation>
    <scope>NUCLEOTIDE SEQUENCE</scope>
    <source>
        <strain evidence="1">TRF0915ILg1</strain>
        <tissue evidence="1">Whole body</tissue>
    </source>
</reference>
<comment type="caution">
    <text evidence="1">The sequence shown here is derived from an EMBL/GenBank/DDBJ whole genome shotgun (WGS) entry which is preliminary data.</text>
</comment>
<evidence type="ECO:0000313" key="2">
    <source>
        <dbReference type="Proteomes" id="UP000801492"/>
    </source>
</evidence>
<keyword evidence="2" id="KW-1185">Reference proteome</keyword>
<sequence>MNQDEFYLTLLSNSSMNYFPDNKTTKFSTQLPKRIRLTGQWVVGIAEIQYPCSILSVSDTDNLIYYRVQYHDEYCKEDYIEKMLKNAGNCFKENETCMVYNDKRAWYVFRISAGDYENILSIIQVINQHEVIKKLLNFEYNKTTKRVSLNMKDEVAFLGLSQRLCIQLRYEPRINMAKYPRPLHPANIWIGLPSQMFVYVDIVEPQFVGDVLSQLLRIINITSDTYNYSSHKCVIFSHTHYVPVMRKEFEIWKWI</sequence>
<dbReference type="AlphaFoldDB" id="A0A8K0CVI4"/>
<organism evidence="1 2">
    <name type="scientific">Ignelater luminosus</name>
    <name type="common">Cucubano</name>
    <name type="synonym">Pyrophorus luminosus</name>
    <dbReference type="NCBI Taxonomy" id="2038154"/>
    <lineage>
        <taxon>Eukaryota</taxon>
        <taxon>Metazoa</taxon>
        <taxon>Ecdysozoa</taxon>
        <taxon>Arthropoda</taxon>
        <taxon>Hexapoda</taxon>
        <taxon>Insecta</taxon>
        <taxon>Pterygota</taxon>
        <taxon>Neoptera</taxon>
        <taxon>Endopterygota</taxon>
        <taxon>Coleoptera</taxon>
        <taxon>Polyphaga</taxon>
        <taxon>Elateriformia</taxon>
        <taxon>Elateroidea</taxon>
        <taxon>Elateridae</taxon>
        <taxon>Agrypninae</taxon>
        <taxon>Pyrophorini</taxon>
        <taxon>Ignelater</taxon>
    </lineage>
</organism>
<evidence type="ECO:0000313" key="1">
    <source>
        <dbReference type="EMBL" id="KAF2892091.1"/>
    </source>
</evidence>
<dbReference type="OrthoDB" id="6772689at2759"/>